<keyword evidence="6" id="KW-0539">Nucleus</keyword>
<feature type="domain" description="KRR1 small subunit processome component first KH" evidence="10">
    <location>
        <begin position="341"/>
        <end position="421"/>
    </location>
</feature>
<dbReference type="GO" id="GO:0006364">
    <property type="term" value="P:rRNA processing"/>
    <property type="evidence" value="ECO:0007669"/>
    <property type="project" value="UniProtKB-KW"/>
</dbReference>
<accession>A0A7J6NGJ4</accession>
<evidence type="ECO:0000256" key="7">
    <source>
        <dbReference type="ARBA" id="ARBA00023274"/>
    </source>
</evidence>
<evidence type="ECO:0000256" key="1">
    <source>
        <dbReference type="ARBA" id="ARBA00004604"/>
    </source>
</evidence>
<dbReference type="InterPro" id="IPR048548">
    <property type="entry name" value="KRR1-like_KH2"/>
</dbReference>
<dbReference type="Pfam" id="PF17903">
    <property type="entry name" value="KH_KRR1_1st"/>
    <property type="match status" value="1"/>
</dbReference>
<evidence type="ECO:0000313" key="12">
    <source>
        <dbReference type="EMBL" id="KAF4682983.1"/>
    </source>
</evidence>
<dbReference type="InterPro" id="IPR041174">
    <property type="entry name" value="KRR1-like_KH1"/>
</dbReference>
<evidence type="ECO:0000256" key="8">
    <source>
        <dbReference type="ARBA" id="ARBA00032993"/>
    </source>
</evidence>
<dbReference type="PANTHER" id="PTHR12581:SF0">
    <property type="entry name" value="KRR1 SMALL SUBUNIT PROCESSOME COMPONENT HOMOLOG"/>
    <property type="match status" value="1"/>
</dbReference>
<keyword evidence="7" id="KW-0687">Ribonucleoprotein</keyword>
<evidence type="ECO:0000256" key="3">
    <source>
        <dbReference type="ARBA" id="ARBA00022517"/>
    </source>
</evidence>
<keyword evidence="4" id="KW-0698">rRNA processing</keyword>
<gene>
    <name evidence="12" type="primary">KRR1_4</name>
    <name evidence="12" type="ORF">FOZ62_027191</name>
</gene>
<name>A0A7J6NGJ4_PEROL</name>
<dbReference type="CDD" id="cd22393">
    <property type="entry name" value="KH-I_KRR1_rpt1"/>
    <property type="match status" value="1"/>
</dbReference>
<evidence type="ECO:0000256" key="6">
    <source>
        <dbReference type="ARBA" id="ARBA00023242"/>
    </source>
</evidence>
<dbReference type="InterPro" id="IPR024166">
    <property type="entry name" value="rRNA_assembly_KRR1"/>
</dbReference>
<dbReference type="InterPro" id="IPR036612">
    <property type="entry name" value="KH_dom_type_1_sf"/>
</dbReference>
<organism evidence="12 13">
    <name type="scientific">Perkinsus olseni</name>
    <name type="common">Perkinsus atlanticus</name>
    <dbReference type="NCBI Taxonomy" id="32597"/>
    <lineage>
        <taxon>Eukaryota</taxon>
        <taxon>Sar</taxon>
        <taxon>Alveolata</taxon>
        <taxon>Perkinsozoa</taxon>
        <taxon>Perkinsea</taxon>
        <taxon>Perkinsida</taxon>
        <taxon>Perkinsidae</taxon>
        <taxon>Perkinsus</taxon>
    </lineage>
</organism>
<protein>
    <recommendedName>
        <fullName evidence="8">KRR-R motif-containing protein 1</fullName>
    </recommendedName>
</protein>
<feature type="domain" description="KRR1 small subunit processome component second KH" evidence="11">
    <location>
        <begin position="447"/>
        <end position="507"/>
    </location>
</feature>
<dbReference type="GO" id="GO:0032040">
    <property type="term" value="C:small-subunit processome"/>
    <property type="evidence" value="ECO:0007669"/>
    <property type="project" value="TreeGrafter"/>
</dbReference>
<dbReference type="FunFam" id="3.30.1370.10:FF:000014">
    <property type="entry name" value="KRR1 small subunit processome component"/>
    <property type="match status" value="1"/>
</dbReference>
<feature type="non-terminal residue" evidence="12">
    <location>
        <position position="1"/>
    </location>
</feature>
<feature type="compositionally biased region" description="Low complexity" evidence="9">
    <location>
        <begin position="226"/>
        <end position="236"/>
    </location>
</feature>
<keyword evidence="5" id="KW-0694">RNA-binding</keyword>
<keyword evidence="3" id="KW-0690">Ribosome biogenesis</keyword>
<sequence length="507" mass="57001">MVPDSLRYFLVCRVVVGCLRDYHPPRGIFTSDRVDQLVAADLGRLFRSTSYNAHGRALKIRRLHNESRQRSRTPSEDSDGDQQPSPSGKPGTPAQESGKKTVFRSRRQVKQSIISPVVQGLVKSAQERAQKPQSRRKSFLDGFGDKRVPEQNVDGSKFMDYNNLVPLQYRRSPLLSILLPSPREVVLSMDDTHSTVPISARTSREVREVADLGESPQTARDSPTRGAAGSQSAADASGLTPTLITIPRIRRMRIKSRRVVSVELLRPGCQGRDTRSPTMSAADDDKVAVKESAVEEKGAVVEKDKKNKYRRDKPWDHEGIDHWKYESFAKEDNPSGLLEESSFATLFPQYRENYLKQVWPDVKQVLTPFEIKAELNLVEGSMTVRTTRKTWDPYAIIRARDLIKLLARSVPLPQAKKIMDDHILLSAMFVSLDLARGRASAFEVTRFCDIIKTGGLVRNKEKFVKRRQRLVGPNGSTLKAIELLTQCYVLVQGQTVVAMGTHKGLKQ</sequence>
<feature type="compositionally biased region" description="Basic and acidic residues" evidence="9">
    <location>
        <begin position="63"/>
        <end position="75"/>
    </location>
</feature>
<dbReference type="PANTHER" id="PTHR12581">
    <property type="entry name" value="HIV-1 REV BINDING PROTEIN 2, 3"/>
    <property type="match status" value="1"/>
</dbReference>
<comment type="caution">
    <text evidence="12">The sequence shown here is derived from an EMBL/GenBank/DDBJ whole genome shotgun (WGS) entry which is preliminary data.</text>
</comment>
<dbReference type="InterPro" id="IPR048550">
    <property type="entry name" value="KRR1-like_KH1_euk"/>
</dbReference>
<feature type="region of interest" description="Disordered" evidence="9">
    <location>
        <begin position="57"/>
        <end position="103"/>
    </location>
</feature>
<evidence type="ECO:0000256" key="4">
    <source>
        <dbReference type="ARBA" id="ARBA00022552"/>
    </source>
</evidence>
<dbReference type="Proteomes" id="UP000574390">
    <property type="component" value="Unassembled WGS sequence"/>
</dbReference>
<evidence type="ECO:0000313" key="13">
    <source>
        <dbReference type="Proteomes" id="UP000574390"/>
    </source>
</evidence>
<evidence type="ECO:0000259" key="10">
    <source>
        <dbReference type="Pfam" id="PF17903"/>
    </source>
</evidence>
<evidence type="ECO:0000256" key="2">
    <source>
        <dbReference type="ARBA" id="ARBA00009344"/>
    </source>
</evidence>
<evidence type="ECO:0000259" key="11">
    <source>
        <dbReference type="Pfam" id="PF21800"/>
    </source>
</evidence>
<evidence type="ECO:0000256" key="5">
    <source>
        <dbReference type="ARBA" id="ARBA00022884"/>
    </source>
</evidence>
<evidence type="ECO:0000256" key="9">
    <source>
        <dbReference type="SAM" id="MobiDB-lite"/>
    </source>
</evidence>
<comment type="similarity">
    <text evidence="2">Belongs to the KRR1 family.</text>
</comment>
<dbReference type="AlphaFoldDB" id="A0A7J6NGJ4"/>
<proteinExistence type="inferred from homology"/>
<feature type="region of interest" description="Disordered" evidence="9">
    <location>
        <begin position="207"/>
        <end position="236"/>
    </location>
</feature>
<dbReference type="SUPFAM" id="SSF54791">
    <property type="entry name" value="Eukaryotic type KH-domain (KH-domain type I)"/>
    <property type="match status" value="1"/>
</dbReference>
<dbReference type="EMBL" id="JABANM010037396">
    <property type="protein sequence ID" value="KAF4682983.1"/>
    <property type="molecule type" value="Genomic_DNA"/>
</dbReference>
<comment type="subcellular location">
    <subcellularLocation>
        <location evidence="1">Nucleus</location>
        <location evidence="1">Nucleolus</location>
    </subcellularLocation>
</comment>
<feature type="region of interest" description="Disordered" evidence="9">
    <location>
        <begin position="125"/>
        <end position="148"/>
    </location>
</feature>
<dbReference type="Pfam" id="PF21800">
    <property type="entry name" value="KH_KRR1_2nd"/>
    <property type="match status" value="1"/>
</dbReference>
<dbReference type="CDD" id="cd22394">
    <property type="entry name" value="KH-I_KRR1_rpt2"/>
    <property type="match status" value="1"/>
</dbReference>
<dbReference type="GO" id="GO:0003723">
    <property type="term" value="F:RNA binding"/>
    <property type="evidence" value="ECO:0007669"/>
    <property type="project" value="UniProtKB-KW"/>
</dbReference>
<dbReference type="InterPro" id="IPR048549">
    <property type="entry name" value="KRR1-like_KH2_euk"/>
</dbReference>
<dbReference type="Gene3D" id="3.30.1370.10">
    <property type="entry name" value="K Homology domain, type 1"/>
    <property type="match status" value="2"/>
</dbReference>
<reference evidence="12 13" key="1">
    <citation type="submission" date="2020-04" db="EMBL/GenBank/DDBJ databases">
        <title>Perkinsus olseni comparative genomics.</title>
        <authorList>
            <person name="Bogema D.R."/>
        </authorList>
    </citation>
    <scope>NUCLEOTIDE SEQUENCE [LARGE SCALE GENOMIC DNA]</scope>
    <source>
        <strain evidence="12">ATCC PRA-205</strain>
    </source>
</reference>